<dbReference type="AlphaFoldDB" id="A0A8J3ETL0"/>
<evidence type="ECO:0000313" key="2">
    <source>
        <dbReference type="Proteomes" id="UP000650511"/>
    </source>
</evidence>
<reference evidence="1" key="1">
    <citation type="journal article" date="2014" name="Int. J. Syst. Evol. Microbiol.">
        <title>Complete genome sequence of Corynebacterium casei LMG S-19264T (=DSM 44701T), isolated from a smear-ripened cheese.</title>
        <authorList>
            <consortium name="US DOE Joint Genome Institute (JGI-PGF)"/>
            <person name="Walter F."/>
            <person name="Albersmeier A."/>
            <person name="Kalinowski J."/>
            <person name="Ruckert C."/>
        </authorList>
    </citation>
    <scope>NUCLEOTIDE SEQUENCE</scope>
    <source>
        <strain evidence="1">CGMCC 1.14988</strain>
    </source>
</reference>
<dbReference type="Proteomes" id="UP000650511">
    <property type="component" value="Unassembled WGS sequence"/>
</dbReference>
<keyword evidence="2" id="KW-1185">Reference proteome</keyword>
<dbReference type="EMBL" id="BMHA01000022">
    <property type="protein sequence ID" value="GGI09859.1"/>
    <property type="molecule type" value="Genomic_DNA"/>
</dbReference>
<gene>
    <name evidence="1" type="ORF">GCM10011354_36160</name>
</gene>
<dbReference type="Gene3D" id="3.30.2310.20">
    <property type="entry name" value="RelE-like"/>
    <property type="match status" value="1"/>
</dbReference>
<reference evidence="1" key="2">
    <citation type="submission" date="2020-09" db="EMBL/GenBank/DDBJ databases">
        <authorList>
            <person name="Sun Q."/>
            <person name="Zhou Y."/>
        </authorList>
    </citation>
    <scope>NUCLEOTIDE SEQUENCE</scope>
    <source>
        <strain evidence="1">CGMCC 1.14988</strain>
    </source>
</reference>
<sequence>MSRPVTFEPEASYELEAAALWYEAQRSGLGQTFLATVDHLATWPEAGASVPGVPAHLEVRQMPVVRFPYRVVYLAASRELRVLAVAHTRRRPGYWRSRTEP</sequence>
<name>A0A8J3ETL0_9ACTN</name>
<proteinExistence type="predicted"/>
<dbReference type="InterPro" id="IPR035093">
    <property type="entry name" value="RelE/ParE_toxin_dom_sf"/>
</dbReference>
<comment type="caution">
    <text evidence="1">The sequence shown here is derived from an EMBL/GenBank/DDBJ whole genome shotgun (WGS) entry which is preliminary data.</text>
</comment>
<protein>
    <recommendedName>
        <fullName evidence="3">Type II toxin-antitoxin system RelE/ParE family toxin</fullName>
    </recommendedName>
</protein>
<dbReference type="OrthoDB" id="278204at2"/>
<evidence type="ECO:0000313" key="1">
    <source>
        <dbReference type="EMBL" id="GGI09859.1"/>
    </source>
</evidence>
<organism evidence="1 2">
    <name type="scientific">Egicoccus halophilus</name>
    <dbReference type="NCBI Taxonomy" id="1670830"/>
    <lineage>
        <taxon>Bacteria</taxon>
        <taxon>Bacillati</taxon>
        <taxon>Actinomycetota</taxon>
        <taxon>Nitriliruptoria</taxon>
        <taxon>Egicoccales</taxon>
        <taxon>Egicoccaceae</taxon>
        <taxon>Egicoccus</taxon>
    </lineage>
</organism>
<accession>A0A8J3ETL0</accession>
<evidence type="ECO:0008006" key="3">
    <source>
        <dbReference type="Google" id="ProtNLM"/>
    </source>
</evidence>